<dbReference type="Proteomes" id="UP001372834">
    <property type="component" value="Unassembled WGS sequence"/>
</dbReference>
<evidence type="ECO:0000313" key="9">
    <source>
        <dbReference type="EMBL" id="KAK6638630.1"/>
    </source>
</evidence>
<dbReference type="PRINTS" id="PR00457">
    <property type="entry name" value="ANPEROXIDASE"/>
</dbReference>
<dbReference type="GO" id="GO:0004601">
    <property type="term" value="F:peroxidase activity"/>
    <property type="evidence" value="ECO:0007669"/>
    <property type="project" value="UniProtKB-KW"/>
</dbReference>
<dbReference type="PANTHER" id="PTHR11475:SF134">
    <property type="entry name" value="LD42267P"/>
    <property type="match status" value="1"/>
</dbReference>
<evidence type="ECO:0000256" key="6">
    <source>
        <dbReference type="ARBA" id="ARBA00023004"/>
    </source>
</evidence>
<dbReference type="FunFam" id="1.10.640.10:FF:000006">
    <property type="entry name" value="Double oxidase: two peroxidase domains"/>
    <property type="match status" value="1"/>
</dbReference>
<evidence type="ECO:0008006" key="11">
    <source>
        <dbReference type="Google" id="ProtNLM"/>
    </source>
</evidence>
<keyword evidence="6 7" id="KW-0408">Iron</keyword>
<dbReference type="GO" id="GO:0006979">
    <property type="term" value="P:response to oxidative stress"/>
    <property type="evidence" value="ECO:0007669"/>
    <property type="project" value="InterPro"/>
</dbReference>
<feature type="transmembrane region" description="Helical" evidence="8">
    <location>
        <begin position="67"/>
        <end position="90"/>
    </location>
</feature>
<dbReference type="GO" id="GO:0020037">
    <property type="term" value="F:heme binding"/>
    <property type="evidence" value="ECO:0007669"/>
    <property type="project" value="InterPro"/>
</dbReference>
<comment type="caution">
    <text evidence="9">The sequence shown here is derived from an EMBL/GenBank/DDBJ whole genome shotgun (WGS) entry which is preliminary data.</text>
</comment>
<name>A0AAN8P7X8_POLSC</name>
<dbReference type="GO" id="GO:0022412">
    <property type="term" value="P:cellular process involved in reproduction in multicellular organism"/>
    <property type="evidence" value="ECO:0007669"/>
    <property type="project" value="UniProtKB-ARBA"/>
</dbReference>
<dbReference type="GO" id="GO:0046872">
    <property type="term" value="F:metal ion binding"/>
    <property type="evidence" value="ECO:0007669"/>
    <property type="project" value="UniProtKB-KW"/>
</dbReference>
<keyword evidence="3" id="KW-0575">Peroxidase</keyword>
<dbReference type="EMBL" id="JAWJWE010000003">
    <property type="protein sequence ID" value="KAK6638630.1"/>
    <property type="molecule type" value="Genomic_DNA"/>
</dbReference>
<dbReference type="PANTHER" id="PTHR11475">
    <property type="entry name" value="OXIDASE/PEROXIDASE"/>
    <property type="match status" value="1"/>
</dbReference>
<dbReference type="CDD" id="cd09823">
    <property type="entry name" value="peroxinectin_like"/>
    <property type="match status" value="2"/>
</dbReference>
<dbReference type="GO" id="GO:0005576">
    <property type="term" value="C:extracellular region"/>
    <property type="evidence" value="ECO:0007669"/>
    <property type="project" value="UniProtKB-SubCell"/>
</dbReference>
<keyword evidence="8" id="KW-1133">Transmembrane helix</keyword>
<dbReference type="InterPro" id="IPR019791">
    <property type="entry name" value="Haem_peroxidase_animal"/>
</dbReference>
<evidence type="ECO:0000256" key="3">
    <source>
        <dbReference type="ARBA" id="ARBA00022559"/>
    </source>
</evidence>
<sequence>MTQGARFLKISIALSEDCRQQATKTSFGTRSERAAATVSDDGLLKYLKNAYFQKYAALRNLTGTQRLFCTPVAMLSSILIVIGLVTSGGLCSHHLNLYPVVDIEPLPPTPQVRMPHLSIKDLHPLLAQAELTQKERTQVFEPDLQARGITLAPNTPAWFMSISRTSQQTAKNLTDVAMVAEEVTKYISQIYGLTREQICYGLTQIDIRNMDLGRTCPIQVDYPCQPKKYRAYSGYCNNVQSPRWGNSNTRFLRYLPSDYADNVSMPRGGGIQNSTLPSARDVSLMVHKDSDLPHNHLMVVTAVWGEFIAHDTAHAPQISGHQGSRLKCCAVNYSDFHPECFPIRLPDDDPVHGKLGERCQDYARSATAPRTGCTFGPREQLNQVTSFIDGSVIYGSSKAVADSLRQFSGGKLATQKTGYGNTLPPPVSSPEECRQSGFQKCFKTGDVRANEHVGIAGLHALWVREHNRIADKLREVNPHWGDETLFQETRRIVAAEIQHITYNEYLPMILGQDVVSRFGLALQPFGFFTGYDININAGTANSVAAAALNFISSLMPKSMNVYDFQENVVGEQKLAATFYAPFSLYDKNGLDTVLQSLLNQRAQREDSHINEIMTNHMFQESSSRSGLDLAAQIIQMGRDHGIPGYTKWREFCRFPKVINFSDLEGIMLPDTIASLQRAYRNIQDVDLFTGAISELPLPGAVVGPTLACLLGRQFHYLRRGDRYWYENDLPPSSFTQEQLNEIRKVTLARVICDNSDNIKQIQPQVFLDRDPFLNAVMPCHKGGIKEMNLNIWKEARRSFHIPDKIIVDAIRRAKRDVSELIEHEKDLFEHKKTADPLSPVGTAYGFNRPKRQAAEIANTSLVLQLISKRFVNSFLQGQLQDEESGFNSVEPQDLQELMEALPNVDLTDVLEVPRIFSCDDQTLPCDHTNKYRTITGWCNNLKTPGQGKSLRAFSRLLPPVYDDGVGTPRMRAIGGQPLPSARLVSTNMHPDVSRPHVRYSLMFMQFAQLLDHDLTHTPVNKAFVGEAILDCRPCDAMTSVHPECFPIQIPNGDPYFPKVNATTGELLCIPVTRSMPGRLTLGYREQLNQVTAYIDSSFVYGSDVCESRILRSFTGGRMNTTVIKRRIGKALMPQITTHPECKNPSKVCFRGGDARASEQPALTAIHTIFLREHNRLAEALSQLNPHWNDETIYQEARRIISAATQHITFGELLPRIFGWDGVHKYDLTLNSEGYFSGYDSGCDATLVNEFASAAFRFGHSLLKPSLLRMDENYNLREPVVRLRDTFFNPEVIYQQGMIDELLRGLATTPMETLDPFITKEVTNHLFEDRRMPYSGMDLAAINIQRGRDHGIRSYNDYRQLCNMTRARTFDDLKKEMTGPVVESLRRIYSHVDDIDLFPGGLSETPLKGGVIGPTFSCIIGAQFQKLKKCDRFWYENDDSLVRFTEAQLMEIRKITLAKLICDNSDSMTTIQRHIMDLPDPFLNPIVPCRNLPSLNLEPWKERRTCEIDRVVINVGSAKRISPCIMCTCTKEGPVCQSLKIANCFHLAKSFSQESLLSDHVCKVQCAYVLRALPKMLRLETSALGFT</sequence>
<keyword evidence="2" id="KW-0964">Secreted</keyword>
<evidence type="ECO:0000256" key="1">
    <source>
        <dbReference type="ARBA" id="ARBA00004613"/>
    </source>
</evidence>
<feature type="binding site" description="axial binding residue" evidence="7">
    <location>
        <position position="1259"/>
    </location>
    <ligand>
        <name>heme b</name>
        <dbReference type="ChEBI" id="CHEBI:60344"/>
    </ligand>
    <ligandPart>
        <name>Fe</name>
        <dbReference type="ChEBI" id="CHEBI:18248"/>
    </ligandPart>
</feature>
<dbReference type="FunFam" id="1.10.640.10:FF:000003">
    <property type="entry name" value="chorion peroxidase"/>
    <property type="match status" value="1"/>
</dbReference>
<evidence type="ECO:0000256" key="7">
    <source>
        <dbReference type="PIRSR" id="PIRSR619791-2"/>
    </source>
</evidence>
<evidence type="ECO:0000256" key="5">
    <source>
        <dbReference type="ARBA" id="ARBA00022729"/>
    </source>
</evidence>
<dbReference type="SUPFAM" id="SSF48113">
    <property type="entry name" value="Heme-dependent peroxidases"/>
    <property type="match status" value="2"/>
</dbReference>
<accession>A0AAN8P7X8</accession>
<keyword evidence="7" id="KW-0479">Metal-binding</keyword>
<dbReference type="PROSITE" id="PS50292">
    <property type="entry name" value="PEROXIDASE_3"/>
    <property type="match status" value="2"/>
</dbReference>
<dbReference type="InterPro" id="IPR010255">
    <property type="entry name" value="Haem_peroxidase_sf"/>
</dbReference>
<gene>
    <name evidence="9" type="ORF">RUM43_006897</name>
</gene>
<dbReference type="Gene3D" id="1.10.640.10">
    <property type="entry name" value="Haem peroxidase domain superfamily, animal type"/>
    <property type="match status" value="2"/>
</dbReference>
<keyword evidence="8" id="KW-0472">Membrane</keyword>
<protein>
    <recommendedName>
        <fullName evidence="11">Peroxidase</fullName>
    </recommendedName>
</protein>
<proteinExistence type="predicted"/>
<evidence type="ECO:0000256" key="8">
    <source>
        <dbReference type="SAM" id="Phobius"/>
    </source>
</evidence>
<evidence type="ECO:0000256" key="4">
    <source>
        <dbReference type="ARBA" id="ARBA00022617"/>
    </source>
</evidence>
<evidence type="ECO:0000313" key="10">
    <source>
        <dbReference type="Proteomes" id="UP001372834"/>
    </source>
</evidence>
<keyword evidence="3" id="KW-0560">Oxidoreductase</keyword>
<keyword evidence="5" id="KW-0732">Signal</keyword>
<dbReference type="Pfam" id="PF03098">
    <property type="entry name" value="An_peroxidase"/>
    <property type="match status" value="2"/>
</dbReference>
<reference evidence="9 10" key="1">
    <citation type="submission" date="2023-10" db="EMBL/GenBank/DDBJ databases">
        <title>Genomes of two closely related lineages of the louse Polyplax serrata with different host specificities.</title>
        <authorList>
            <person name="Martinu J."/>
            <person name="Tarabai H."/>
            <person name="Stefka J."/>
            <person name="Hypsa V."/>
        </authorList>
    </citation>
    <scope>NUCLEOTIDE SEQUENCE [LARGE SCALE GENOMIC DNA]</scope>
    <source>
        <strain evidence="9">HR10_N</strain>
    </source>
</reference>
<dbReference type="InterPro" id="IPR037120">
    <property type="entry name" value="Haem_peroxidase_sf_animal"/>
</dbReference>
<evidence type="ECO:0000256" key="2">
    <source>
        <dbReference type="ARBA" id="ARBA00022525"/>
    </source>
</evidence>
<organism evidence="9 10">
    <name type="scientific">Polyplax serrata</name>
    <name type="common">Common mouse louse</name>
    <dbReference type="NCBI Taxonomy" id="468196"/>
    <lineage>
        <taxon>Eukaryota</taxon>
        <taxon>Metazoa</taxon>
        <taxon>Ecdysozoa</taxon>
        <taxon>Arthropoda</taxon>
        <taxon>Hexapoda</taxon>
        <taxon>Insecta</taxon>
        <taxon>Pterygota</taxon>
        <taxon>Neoptera</taxon>
        <taxon>Paraneoptera</taxon>
        <taxon>Psocodea</taxon>
        <taxon>Troctomorpha</taxon>
        <taxon>Phthiraptera</taxon>
        <taxon>Anoplura</taxon>
        <taxon>Polyplacidae</taxon>
        <taxon>Polyplax</taxon>
    </lineage>
</organism>
<keyword evidence="4 7" id="KW-0349">Heme</keyword>
<comment type="subcellular location">
    <subcellularLocation>
        <location evidence="1">Secreted</location>
    </subcellularLocation>
</comment>
<keyword evidence="8" id="KW-0812">Transmembrane</keyword>